<accession>A0A9W7DGU8</accession>
<dbReference type="PANTHER" id="PTHR47432:SF1">
    <property type="entry name" value="CELL WALL ASSEMBLY REGULATOR SMI1"/>
    <property type="match status" value="1"/>
</dbReference>
<comment type="caution">
    <text evidence="2">The sequence shown here is derived from an EMBL/GenBank/DDBJ whole genome shotgun (WGS) entry which is preliminary data.</text>
</comment>
<dbReference type="Proteomes" id="UP001165063">
    <property type="component" value="Unassembled WGS sequence"/>
</dbReference>
<dbReference type="SUPFAM" id="SSF160631">
    <property type="entry name" value="SMI1/KNR4-like"/>
    <property type="match status" value="1"/>
</dbReference>
<name>A0A9W7DGU8_AMBMO</name>
<dbReference type="Gene3D" id="3.40.1580.10">
    <property type="entry name" value="SMI1/KNR4-like"/>
    <property type="match status" value="1"/>
</dbReference>
<dbReference type="OrthoDB" id="2788868at2759"/>
<dbReference type="SMART" id="SM00860">
    <property type="entry name" value="SMI1_KNR4"/>
    <property type="match status" value="1"/>
</dbReference>
<sequence length="209" mass="23769">MSTTPATTKKIRTVQESWSTFESWLKENWPEATQSINPPITFQELETLELALGYSIPDDLRDSLFIHDGIDDLYTIGTVGTTDTRLFLGHGGILHQWKIWDELLKNGLIEENDDTEFDAGVKPNLWWSRKWIPITHNGSNDHHCLDLTPDVGGKEGQVISVWHDKDQRSLVSPGGFREFFSDFVQGLVDGTFVYSEKYGGIVDKSKIKR</sequence>
<dbReference type="InterPro" id="IPR018958">
    <property type="entry name" value="Knr4/Smi1-like_dom"/>
</dbReference>
<organism evidence="2 3">
    <name type="scientific">Ambrosiozyma monospora</name>
    <name type="common">Yeast</name>
    <name type="synonym">Endomycopsis monosporus</name>
    <dbReference type="NCBI Taxonomy" id="43982"/>
    <lineage>
        <taxon>Eukaryota</taxon>
        <taxon>Fungi</taxon>
        <taxon>Dikarya</taxon>
        <taxon>Ascomycota</taxon>
        <taxon>Saccharomycotina</taxon>
        <taxon>Pichiomycetes</taxon>
        <taxon>Pichiales</taxon>
        <taxon>Pichiaceae</taxon>
        <taxon>Ambrosiozyma</taxon>
    </lineage>
</organism>
<evidence type="ECO:0000259" key="1">
    <source>
        <dbReference type="SMART" id="SM00860"/>
    </source>
</evidence>
<dbReference type="InterPro" id="IPR037883">
    <property type="entry name" value="Knr4/Smi1-like_sf"/>
</dbReference>
<feature type="domain" description="Knr4/Smi1-like" evidence="1">
    <location>
        <begin position="39"/>
        <end position="186"/>
    </location>
</feature>
<keyword evidence="3" id="KW-1185">Reference proteome</keyword>
<dbReference type="AlphaFoldDB" id="A0A9W7DGU8"/>
<evidence type="ECO:0000313" key="2">
    <source>
        <dbReference type="EMBL" id="GMG19883.1"/>
    </source>
</evidence>
<dbReference type="EMBL" id="BSXU01000229">
    <property type="protein sequence ID" value="GMG19883.1"/>
    <property type="molecule type" value="Genomic_DNA"/>
</dbReference>
<dbReference type="PANTHER" id="PTHR47432">
    <property type="entry name" value="CELL WALL ASSEMBLY REGULATOR SMI1"/>
    <property type="match status" value="1"/>
</dbReference>
<dbReference type="InterPro" id="IPR051873">
    <property type="entry name" value="KNR4/SMI1_regulator"/>
</dbReference>
<proteinExistence type="predicted"/>
<gene>
    <name evidence="2" type="ORF">Amon01_000081100</name>
</gene>
<dbReference type="Pfam" id="PF09346">
    <property type="entry name" value="SMI1_KNR4"/>
    <property type="match status" value="1"/>
</dbReference>
<reference evidence="2" key="1">
    <citation type="submission" date="2023-04" db="EMBL/GenBank/DDBJ databases">
        <title>Ambrosiozyma monospora NBRC 1965.</title>
        <authorList>
            <person name="Ichikawa N."/>
            <person name="Sato H."/>
            <person name="Tonouchi N."/>
        </authorList>
    </citation>
    <scope>NUCLEOTIDE SEQUENCE</scope>
    <source>
        <strain evidence="2">NBRC 1965</strain>
    </source>
</reference>
<protein>
    <submittedName>
        <fullName evidence="2">Unnamed protein product</fullName>
    </submittedName>
</protein>
<evidence type="ECO:0000313" key="3">
    <source>
        <dbReference type="Proteomes" id="UP001165063"/>
    </source>
</evidence>